<dbReference type="HOGENOM" id="CLU_103144_0_0_6"/>
<dbReference type="EMBL" id="AAOH01000006">
    <property type="protein sequence ID" value="EAR27471.1"/>
    <property type="molecule type" value="Genomic_DNA"/>
</dbReference>
<dbReference type="Gene3D" id="3.30.450.40">
    <property type="match status" value="1"/>
</dbReference>
<dbReference type="SUPFAM" id="SSF55781">
    <property type="entry name" value="GAF domain-like"/>
    <property type="match status" value="1"/>
</dbReference>
<dbReference type="AlphaFoldDB" id="A4CD28"/>
<dbReference type="STRING" id="87626.PTD2_15567"/>
<dbReference type="RefSeq" id="WP_009838733.1">
    <property type="nucleotide sequence ID" value="NZ_AAOH01000006.1"/>
</dbReference>
<sequence length="223" mass="24551">MTASYLDIAQINCDPTAVAEHKQKLLSHLQANSKKTDVIWQYFVPELGEGGSCSLFGQLQDKPFVLSNLIDATNPENSLALAKLQSIVNYIVATTKVDWFGIYQKRLINQEHELVKLAYFGEPSRATFPLTSQFSAISNNVQVGLSRIGRIINDIPQYLVQGGEYYTCDPKVQSEACLPILTETGELLGIIDAEAFSLDFFDQNTLALLVAACLVITECLPAS</sequence>
<dbReference type="InterPro" id="IPR029016">
    <property type="entry name" value="GAF-like_dom_sf"/>
</dbReference>
<reference evidence="1 2" key="1">
    <citation type="submission" date="2006-02" db="EMBL/GenBank/DDBJ databases">
        <authorList>
            <person name="Moran M.A."/>
            <person name="Kjelleberg S."/>
            <person name="Egan S."/>
            <person name="Saunders N."/>
            <person name="Thomas T."/>
            <person name="Ferriera S."/>
            <person name="Johnson J."/>
            <person name="Kravitz S."/>
            <person name="Halpern A."/>
            <person name="Remington K."/>
            <person name="Beeson K."/>
            <person name="Tran B."/>
            <person name="Rogers Y.-H."/>
            <person name="Friedman R."/>
            <person name="Venter J.C."/>
        </authorList>
    </citation>
    <scope>NUCLEOTIDE SEQUENCE [LARGE SCALE GENOMIC DNA]</scope>
    <source>
        <strain evidence="1 2">D2</strain>
    </source>
</reference>
<accession>A4CD28</accession>
<dbReference type="eggNOG" id="COG1956">
    <property type="taxonomic scope" value="Bacteria"/>
</dbReference>
<name>A4CD28_9GAMM</name>
<evidence type="ECO:0000313" key="2">
    <source>
        <dbReference type="Proteomes" id="UP000006201"/>
    </source>
</evidence>
<organism evidence="1 2">
    <name type="scientific">Pseudoalteromonas tunicata D2</name>
    <dbReference type="NCBI Taxonomy" id="87626"/>
    <lineage>
        <taxon>Bacteria</taxon>
        <taxon>Pseudomonadati</taxon>
        <taxon>Pseudomonadota</taxon>
        <taxon>Gammaproteobacteria</taxon>
        <taxon>Alteromonadales</taxon>
        <taxon>Pseudoalteromonadaceae</taxon>
        <taxon>Pseudoalteromonas</taxon>
    </lineage>
</organism>
<comment type="caution">
    <text evidence="1">The sequence shown here is derived from an EMBL/GenBank/DDBJ whole genome shotgun (WGS) entry which is preliminary data.</text>
</comment>
<dbReference type="Proteomes" id="UP000006201">
    <property type="component" value="Unassembled WGS sequence"/>
</dbReference>
<proteinExistence type="predicted"/>
<gene>
    <name evidence="1" type="ORF">PTD2_15567</name>
</gene>
<protein>
    <recommendedName>
        <fullName evidence="3">Histidine kinase</fullName>
    </recommendedName>
</protein>
<evidence type="ECO:0000313" key="1">
    <source>
        <dbReference type="EMBL" id="EAR27471.1"/>
    </source>
</evidence>
<dbReference type="OrthoDB" id="5762638at2"/>
<keyword evidence="2" id="KW-1185">Reference proteome</keyword>
<evidence type="ECO:0008006" key="3">
    <source>
        <dbReference type="Google" id="ProtNLM"/>
    </source>
</evidence>